<dbReference type="Proteomes" id="UP001321473">
    <property type="component" value="Unassembled WGS sequence"/>
</dbReference>
<dbReference type="PROSITE" id="PS50157">
    <property type="entry name" value="ZINC_FINGER_C2H2_2"/>
    <property type="match status" value="3"/>
</dbReference>
<evidence type="ECO:0000256" key="2">
    <source>
        <dbReference type="ARBA" id="ARBA00022771"/>
    </source>
</evidence>
<dbReference type="InterPro" id="IPR013087">
    <property type="entry name" value="Znf_C2H2_type"/>
</dbReference>
<dbReference type="FunFam" id="3.30.160.60:FF:000007">
    <property type="entry name" value="Basic krueppel-like factor 3"/>
    <property type="match status" value="1"/>
</dbReference>
<protein>
    <recommendedName>
        <fullName evidence="5">C2H2-type domain-containing protein</fullName>
    </recommendedName>
</protein>
<keyword evidence="7" id="KW-1185">Reference proteome</keyword>
<feature type="domain" description="C2H2-type" evidence="5">
    <location>
        <begin position="216"/>
        <end position="241"/>
    </location>
</feature>
<sequence length="241" mass="28157">MIQELRDQYAKELKKESRRRSIRHFIYRWVYLESMVFLRSAVTADEREQARGDVPLLLQDQRQPAEGLDSIVDGSQYEANVPATQLLPMKTEHDLIQCENQERLDLQEQNHIKQETPSPVDTVTRSCSPPNVLAVPEGREPGGQQGTTRVKRGAVHICWYPDCGRRHTKRSHLDAHVRSHTGEKPYECGWTNCGWKFARSDALKRHYRKLTGERRYLCELCGRAFYRNEHLLKHKKTHRGE</sequence>
<evidence type="ECO:0000256" key="1">
    <source>
        <dbReference type="ARBA" id="ARBA00022723"/>
    </source>
</evidence>
<keyword evidence="2 4" id="KW-0863">Zinc-finger</keyword>
<proteinExistence type="predicted"/>
<dbReference type="EMBL" id="JARKHS020019938">
    <property type="protein sequence ID" value="KAK8771288.1"/>
    <property type="molecule type" value="Genomic_DNA"/>
</dbReference>
<comment type="caution">
    <text evidence="6">The sequence shown here is derived from an EMBL/GenBank/DDBJ whole genome shotgun (WGS) entry which is preliminary data.</text>
</comment>
<dbReference type="SMART" id="SM00355">
    <property type="entry name" value="ZnF_C2H2"/>
    <property type="match status" value="3"/>
</dbReference>
<organism evidence="6 7">
    <name type="scientific">Amblyomma americanum</name>
    <name type="common">Lone star tick</name>
    <dbReference type="NCBI Taxonomy" id="6943"/>
    <lineage>
        <taxon>Eukaryota</taxon>
        <taxon>Metazoa</taxon>
        <taxon>Ecdysozoa</taxon>
        <taxon>Arthropoda</taxon>
        <taxon>Chelicerata</taxon>
        <taxon>Arachnida</taxon>
        <taxon>Acari</taxon>
        <taxon>Parasitiformes</taxon>
        <taxon>Ixodida</taxon>
        <taxon>Ixodoidea</taxon>
        <taxon>Ixodidae</taxon>
        <taxon>Amblyomminae</taxon>
        <taxon>Amblyomma</taxon>
    </lineage>
</organism>
<dbReference type="PANTHER" id="PTHR23235:SF156">
    <property type="entry name" value="KRUPPEL-LIKE FACTOR 18"/>
    <property type="match status" value="1"/>
</dbReference>
<keyword evidence="1" id="KW-0479">Metal-binding</keyword>
<evidence type="ECO:0000313" key="6">
    <source>
        <dbReference type="EMBL" id="KAK8771288.1"/>
    </source>
</evidence>
<evidence type="ECO:0000259" key="5">
    <source>
        <dbReference type="PROSITE" id="PS50157"/>
    </source>
</evidence>
<dbReference type="Pfam" id="PF00096">
    <property type="entry name" value="zf-C2H2"/>
    <property type="match status" value="2"/>
</dbReference>
<feature type="domain" description="C2H2-type" evidence="5">
    <location>
        <begin position="186"/>
        <end position="215"/>
    </location>
</feature>
<evidence type="ECO:0000313" key="7">
    <source>
        <dbReference type="Proteomes" id="UP001321473"/>
    </source>
</evidence>
<dbReference type="GO" id="GO:0000981">
    <property type="term" value="F:DNA-binding transcription factor activity, RNA polymerase II-specific"/>
    <property type="evidence" value="ECO:0007669"/>
    <property type="project" value="TreeGrafter"/>
</dbReference>
<dbReference type="PROSITE" id="PS00028">
    <property type="entry name" value="ZINC_FINGER_C2H2_1"/>
    <property type="match status" value="1"/>
</dbReference>
<dbReference type="PANTHER" id="PTHR23235">
    <property type="entry name" value="KRUEPPEL-LIKE TRANSCRIPTION FACTOR"/>
    <property type="match status" value="1"/>
</dbReference>
<name>A0AAQ4E9G9_AMBAM</name>
<dbReference type="SUPFAM" id="SSF57667">
    <property type="entry name" value="beta-beta-alpha zinc fingers"/>
    <property type="match status" value="2"/>
</dbReference>
<keyword evidence="3" id="KW-0862">Zinc</keyword>
<dbReference type="Gene3D" id="3.30.160.60">
    <property type="entry name" value="Classic Zinc Finger"/>
    <property type="match status" value="3"/>
</dbReference>
<dbReference type="GO" id="GO:0000978">
    <property type="term" value="F:RNA polymerase II cis-regulatory region sequence-specific DNA binding"/>
    <property type="evidence" value="ECO:0007669"/>
    <property type="project" value="TreeGrafter"/>
</dbReference>
<accession>A0AAQ4E9G9</accession>
<dbReference type="GO" id="GO:0008270">
    <property type="term" value="F:zinc ion binding"/>
    <property type="evidence" value="ECO:0007669"/>
    <property type="project" value="UniProtKB-KW"/>
</dbReference>
<gene>
    <name evidence="6" type="ORF">V5799_025467</name>
</gene>
<feature type="domain" description="C2H2-type" evidence="5">
    <location>
        <begin position="156"/>
        <end position="185"/>
    </location>
</feature>
<evidence type="ECO:0000256" key="3">
    <source>
        <dbReference type="ARBA" id="ARBA00022833"/>
    </source>
</evidence>
<reference evidence="6 7" key="1">
    <citation type="journal article" date="2023" name="Arcadia Sci">
        <title>De novo assembly of a long-read Amblyomma americanum tick genome.</title>
        <authorList>
            <person name="Chou S."/>
            <person name="Poskanzer K.E."/>
            <person name="Rollins M."/>
            <person name="Thuy-Boun P.S."/>
        </authorList>
    </citation>
    <scope>NUCLEOTIDE SEQUENCE [LARGE SCALE GENOMIC DNA]</scope>
    <source>
        <strain evidence="6">F_SG_1</strain>
        <tissue evidence="6">Salivary glands</tissue>
    </source>
</reference>
<dbReference type="InterPro" id="IPR036236">
    <property type="entry name" value="Znf_C2H2_sf"/>
</dbReference>
<evidence type="ECO:0000256" key="4">
    <source>
        <dbReference type="PROSITE-ProRule" id="PRU00042"/>
    </source>
</evidence>
<dbReference type="AlphaFoldDB" id="A0AAQ4E9G9"/>